<feature type="transmembrane region" description="Helical" evidence="1">
    <location>
        <begin position="168"/>
        <end position="196"/>
    </location>
</feature>
<dbReference type="AlphaFoldDB" id="A0A7R9FH51"/>
<keyword evidence="1" id="KW-1133">Transmembrane helix</keyword>
<protein>
    <submittedName>
        <fullName evidence="2">Uncharacterized protein</fullName>
    </submittedName>
</protein>
<organism evidence="2">
    <name type="scientific">Timema tahoe</name>
    <dbReference type="NCBI Taxonomy" id="61484"/>
    <lineage>
        <taxon>Eukaryota</taxon>
        <taxon>Metazoa</taxon>
        <taxon>Ecdysozoa</taxon>
        <taxon>Arthropoda</taxon>
        <taxon>Hexapoda</taxon>
        <taxon>Insecta</taxon>
        <taxon>Pterygota</taxon>
        <taxon>Neoptera</taxon>
        <taxon>Polyneoptera</taxon>
        <taxon>Phasmatodea</taxon>
        <taxon>Timematodea</taxon>
        <taxon>Timematoidea</taxon>
        <taxon>Timematidae</taxon>
        <taxon>Timema</taxon>
    </lineage>
</organism>
<evidence type="ECO:0000256" key="1">
    <source>
        <dbReference type="SAM" id="Phobius"/>
    </source>
</evidence>
<sequence length="470" mass="53030">MMAECRSSHRECMEEFIEIYKDLAKFPAFGRCMAILHYAAGFFHKCTHLIDLSVASISWRGFSQLHVKKAKMEFSRFELKLLQLHGLKDWLQENTQYVMTEKHMCNAETVPNFCPCISIALNTTPFPLITNYSKDLCSHLNVQAQGHVTNAQDTSWCMRRRCCRVAGYLYLAITAQCVLVLIKALTVVSAGVLAVFHKVGQYLGELLLAHIHLDGFNGLEQLVPCKIVGKFCQELGPMDKIELQQCILPSEVSCELSVSTTEAKTENNLPSAVLKRNSSPSLRKISQTRQAKSKGMAFANTVYIQSNKYKSALRQDSLNIPDRNSKPGLLLIDSLVYCKYNALDYKVRECAGNVKLDEFHARLLIRVISRLREHAVWSVYTAAVFCCPQSLLSPGILPVRCLSSSSWDLAGKLEGRLCRMRAELLATTSSYFLLPLPDDRILAGESGMPRPTCWQQIMDHYCFAKWSSFK</sequence>
<reference evidence="2" key="1">
    <citation type="submission" date="2020-11" db="EMBL/GenBank/DDBJ databases">
        <authorList>
            <person name="Tran Van P."/>
        </authorList>
    </citation>
    <scope>NUCLEOTIDE SEQUENCE</scope>
</reference>
<proteinExistence type="predicted"/>
<keyword evidence="1" id="KW-0472">Membrane</keyword>
<name>A0A7R9FH51_9NEOP</name>
<dbReference type="EMBL" id="OE000093">
    <property type="protein sequence ID" value="CAD7452384.1"/>
    <property type="molecule type" value="Genomic_DNA"/>
</dbReference>
<accession>A0A7R9FH51</accession>
<keyword evidence="1" id="KW-0812">Transmembrane</keyword>
<evidence type="ECO:0000313" key="2">
    <source>
        <dbReference type="EMBL" id="CAD7452384.1"/>
    </source>
</evidence>
<gene>
    <name evidence="2" type="ORF">TTEB3V08_LOCUS566</name>
</gene>